<protein>
    <submittedName>
        <fullName evidence="1">2-(1,2-epoxy-1,2-dihydrophenyl)acetyl-CoA isomerase</fullName>
        <ecNumber evidence="1">5.3.3.18</ecNumber>
    </submittedName>
</protein>
<dbReference type="PANTHER" id="PTHR43459">
    <property type="entry name" value="ENOYL-COA HYDRATASE"/>
    <property type="match status" value="1"/>
</dbReference>
<sequence>MATKENEHGLPGAADEPILLEISDGLARITLNRPAKLNAFDVPMANAWADVVTEAVRHPDVRAILIAGNGRAFCAGGDVQSIASMPDGGAGVTFLAERINVGARALLESAIPVVLAAQGATAGGGLGILLSSDYVVLGERSRVGSRYANIGLTPDLAVTALLAAAVGERRALQLVLQDRLLSAQEAQEWGLAAEVVPDESVAERAEAIARSWIDGAAGAYGQAKRLIRSRPERSLAEQLAEEARTIGAAFEGPEAAERIAAFLGGARAT</sequence>
<evidence type="ECO:0000313" key="1">
    <source>
        <dbReference type="EMBL" id="NYJ20449.1"/>
    </source>
</evidence>
<dbReference type="RefSeq" id="WP_179579056.1">
    <property type="nucleotide sequence ID" value="NZ_JACCFM010000001.1"/>
</dbReference>
<dbReference type="Pfam" id="PF00378">
    <property type="entry name" value="ECH_1"/>
    <property type="match status" value="1"/>
</dbReference>
<dbReference type="InterPro" id="IPR029045">
    <property type="entry name" value="ClpP/crotonase-like_dom_sf"/>
</dbReference>
<dbReference type="Gene3D" id="3.90.226.10">
    <property type="entry name" value="2-enoyl-CoA Hydratase, Chain A, domain 1"/>
    <property type="match status" value="1"/>
</dbReference>
<evidence type="ECO:0000313" key="2">
    <source>
        <dbReference type="Proteomes" id="UP000537260"/>
    </source>
</evidence>
<reference evidence="1 2" key="1">
    <citation type="submission" date="2020-07" db="EMBL/GenBank/DDBJ databases">
        <title>Sequencing the genomes of 1000 actinobacteria strains.</title>
        <authorList>
            <person name="Klenk H.-P."/>
        </authorList>
    </citation>
    <scope>NUCLEOTIDE SEQUENCE [LARGE SCALE GENOMIC DNA]</scope>
    <source>
        <strain evidence="1 2">LI1</strain>
    </source>
</reference>
<organism evidence="1 2">
    <name type="scientific">Glaciibacter psychrotolerans</name>
    <dbReference type="NCBI Taxonomy" id="670054"/>
    <lineage>
        <taxon>Bacteria</taxon>
        <taxon>Bacillati</taxon>
        <taxon>Actinomycetota</taxon>
        <taxon>Actinomycetes</taxon>
        <taxon>Micrococcales</taxon>
        <taxon>Microbacteriaceae</taxon>
        <taxon>Glaciibacter</taxon>
    </lineage>
</organism>
<proteinExistence type="predicted"/>
<dbReference type="EMBL" id="JACCFM010000001">
    <property type="protein sequence ID" value="NYJ20449.1"/>
    <property type="molecule type" value="Genomic_DNA"/>
</dbReference>
<comment type="caution">
    <text evidence="1">The sequence shown here is derived from an EMBL/GenBank/DDBJ whole genome shotgun (WGS) entry which is preliminary data.</text>
</comment>
<dbReference type="GO" id="GO:0016853">
    <property type="term" value="F:isomerase activity"/>
    <property type="evidence" value="ECO:0007669"/>
    <property type="project" value="UniProtKB-KW"/>
</dbReference>
<dbReference type="EC" id="5.3.3.18" evidence="1"/>
<dbReference type="CDD" id="cd06558">
    <property type="entry name" value="crotonase-like"/>
    <property type="match status" value="1"/>
</dbReference>
<dbReference type="Proteomes" id="UP000537260">
    <property type="component" value="Unassembled WGS sequence"/>
</dbReference>
<dbReference type="InterPro" id="IPR001753">
    <property type="entry name" value="Enoyl-CoA_hydra/iso"/>
</dbReference>
<dbReference type="PANTHER" id="PTHR43459:SF1">
    <property type="entry name" value="EG:BACN32G11.4 PROTEIN"/>
    <property type="match status" value="1"/>
</dbReference>
<dbReference type="AlphaFoldDB" id="A0A7Z0J712"/>
<dbReference type="SUPFAM" id="SSF52096">
    <property type="entry name" value="ClpP/crotonase"/>
    <property type="match status" value="1"/>
</dbReference>
<keyword evidence="2" id="KW-1185">Reference proteome</keyword>
<accession>A0A7Z0J712</accession>
<gene>
    <name evidence="1" type="ORF">HNR05_002240</name>
</gene>
<name>A0A7Z0J712_9MICO</name>
<keyword evidence="1" id="KW-0413">Isomerase</keyword>